<evidence type="ECO:0000256" key="4">
    <source>
        <dbReference type="ARBA" id="ARBA00022989"/>
    </source>
</evidence>
<dbReference type="PANTHER" id="PTHR35007:SF2">
    <property type="entry name" value="PILUS ASSEMBLE PROTEIN"/>
    <property type="match status" value="1"/>
</dbReference>
<dbReference type="STRING" id="856793.MICA_538"/>
<dbReference type="AlphaFoldDB" id="G2KLP5"/>
<dbReference type="RefSeq" id="WP_014102098.1">
    <property type="nucleotide sequence ID" value="NC_016026.1"/>
</dbReference>
<keyword evidence="5 6" id="KW-0472">Membrane</keyword>
<comment type="subcellular location">
    <subcellularLocation>
        <location evidence="1">Cell membrane</location>
        <topology evidence="1">Multi-pass membrane protein</topology>
    </subcellularLocation>
</comment>
<dbReference type="Pfam" id="PF00482">
    <property type="entry name" value="T2SSF"/>
    <property type="match status" value="1"/>
</dbReference>
<reference evidence="8 9" key="1">
    <citation type="journal article" date="2011" name="BMC Genomics">
        <title>Genomic insights into an obligate epibiotic bacterial predator: Micavibrio aeruginosavorus ARL-13.</title>
        <authorList>
            <person name="Wang Z."/>
            <person name="Kadouri D."/>
            <person name="Wu M."/>
        </authorList>
    </citation>
    <scope>NUCLEOTIDE SEQUENCE [LARGE SCALE GENOMIC DNA]</scope>
    <source>
        <strain evidence="8 9">ARL-13</strain>
    </source>
</reference>
<evidence type="ECO:0000256" key="6">
    <source>
        <dbReference type="SAM" id="Phobius"/>
    </source>
</evidence>
<dbReference type="HOGENOM" id="CLU_056917_0_0_5"/>
<feature type="domain" description="Type II secretion system protein GspF" evidence="7">
    <location>
        <begin position="180"/>
        <end position="308"/>
    </location>
</feature>
<evidence type="ECO:0000256" key="5">
    <source>
        <dbReference type="ARBA" id="ARBA00023136"/>
    </source>
</evidence>
<evidence type="ECO:0000256" key="2">
    <source>
        <dbReference type="ARBA" id="ARBA00022475"/>
    </source>
</evidence>
<proteinExistence type="predicted"/>
<dbReference type="OrthoDB" id="9810662at2"/>
<protein>
    <submittedName>
        <fullName evidence="8">Bacterial type II secretion system F domain protein</fullName>
    </submittedName>
</protein>
<feature type="transmembrane region" description="Helical" evidence="6">
    <location>
        <begin position="137"/>
        <end position="157"/>
    </location>
</feature>
<dbReference type="KEGG" id="mai:MICA_538"/>
<gene>
    <name evidence="8" type="ordered locus">MICA_538</name>
</gene>
<dbReference type="Proteomes" id="UP000009286">
    <property type="component" value="Chromosome"/>
</dbReference>
<feature type="transmembrane region" description="Helical" evidence="6">
    <location>
        <begin position="112"/>
        <end position="131"/>
    </location>
</feature>
<evidence type="ECO:0000313" key="9">
    <source>
        <dbReference type="Proteomes" id="UP000009286"/>
    </source>
</evidence>
<keyword evidence="2" id="KW-1003">Cell membrane</keyword>
<evidence type="ECO:0000259" key="7">
    <source>
        <dbReference type="Pfam" id="PF00482"/>
    </source>
</evidence>
<organism evidence="8 9">
    <name type="scientific">Micavibrio aeruginosavorus (strain ARL-13)</name>
    <dbReference type="NCBI Taxonomy" id="856793"/>
    <lineage>
        <taxon>Bacteria</taxon>
        <taxon>Pseudomonadati</taxon>
        <taxon>Bdellovibrionota</taxon>
        <taxon>Bdellovibrionia</taxon>
        <taxon>Bdellovibrionales</taxon>
        <taxon>Pseudobdellovibrionaceae</taxon>
        <taxon>Micavibrio</taxon>
    </lineage>
</organism>
<evidence type="ECO:0000313" key="8">
    <source>
        <dbReference type="EMBL" id="AEP08875.1"/>
    </source>
</evidence>
<dbReference type="PANTHER" id="PTHR35007">
    <property type="entry name" value="INTEGRAL MEMBRANE PROTEIN-RELATED"/>
    <property type="match status" value="1"/>
</dbReference>
<evidence type="ECO:0000256" key="1">
    <source>
        <dbReference type="ARBA" id="ARBA00004651"/>
    </source>
</evidence>
<evidence type="ECO:0000256" key="3">
    <source>
        <dbReference type="ARBA" id="ARBA00022692"/>
    </source>
</evidence>
<name>G2KLP5_MICAA</name>
<feature type="transmembrane region" description="Helical" evidence="6">
    <location>
        <begin position="291"/>
        <end position="313"/>
    </location>
</feature>
<keyword evidence="9" id="KW-1185">Reference proteome</keyword>
<dbReference type="eggNOG" id="COG2064">
    <property type="taxonomic scope" value="Bacteria"/>
</dbReference>
<dbReference type="InterPro" id="IPR018076">
    <property type="entry name" value="T2SS_GspF_dom"/>
</dbReference>
<keyword evidence="4 6" id="KW-1133">Transmembrane helix</keyword>
<dbReference type="EMBL" id="CP002382">
    <property type="protein sequence ID" value="AEP08875.1"/>
    <property type="molecule type" value="Genomic_DNA"/>
</dbReference>
<dbReference type="GO" id="GO:0005886">
    <property type="term" value="C:plasma membrane"/>
    <property type="evidence" value="ECO:0007669"/>
    <property type="project" value="UniProtKB-SubCell"/>
</dbReference>
<sequence length="319" mass="35370">MQEFFEGDGLIVFLAAIAAAISFVAFLLPLMQRSEKKERYRTVIEKKRKALFETTREQSKKGYRLDEKTMSAKDSMTTLFKVEQLMGDMGEKVRDMMLQAGNRDPSAPIKFIVSRFAIAIFLVVFAIIIITSSDKEISNGLSALIIIAAAGLGYQIPKILVKNQIMKRSQEINLTFADALDMMLICVQGGVGLEQTINRIADEISEHSPTLAEELGILSAEMAMLNDRRGALQDFARRVGSGAARSFATALIQAEQYGTSVSQAMRVMADELRDQRMAEAERKAASLPPKLTVPMILFFLPVLFVIIIAPAVMRAFSKM</sequence>
<feature type="transmembrane region" description="Helical" evidence="6">
    <location>
        <begin position="12"/>
        <end position="31"/>
    </location>
</feature>
<accession>G2KLP5</accession>
<keyword evidence="3 6" id="KW-0812">Transmembrane</keyword>